<accession>A0A9X2IB05</accession>
<keyword evidence="3" id="KW-1185">Reference proteome</keyword>
<protein>
    <recommendedName>
        <fullName evidence="4">Transmembrane protein</fullName>
    </recommendedName>
</protein>
<feature type="transmembrane region" description="Helical" evidence="1">
    <location>
        <begin position="27"/>
        <end position="45"/>
    </location>
</feature>
<dbReference type="EMBL" id="JAJKBJ010000011">
    <property type="protein sequence ID" value="MCL9684484.1"/>
    <property type="molecule type" value="Genomic_DNA"/>
</dbReference>
<name>A0A9X2IB05_9GAMM</name>
<gene>
    <name evidence="2" type="ORF">LOX96_10295</name>
</gene>
<dbReference type="RefSeq" id="WP_250422139.1">
    <property type="nucleotide sequence ID" value="NZ_JAJKBJ010000011.1"/>
</dbReference>
<keyword evidence="1" id="KW-0812">Transmembrane</keyword>
<dbReference type="AlphaFoldDB" id="A0A9X2IB05"/>
<feature type="transmembrane region" description="Helical" evidence="1">
    <location>
        <begin position="91"/>
        <end position="109"/>
    </location>
</feature>
<organism evidence="2 3">
    <name type="scientific">Legionella maioricensis</name>
    <dbReference type="NCBI Taxonomy" id="2896528"/>
    <lineage>
        <taxon>Bacteria</taxon>
        <taxon>Pseudomonadati</taxon>
        <taxon>Pseudomonadota</taxon>
        <taxon>Gammaproteobacteria</taxon>
        <taxon>Legionellales</taxon>
        <taxon>Legionellaceae</taxon>
        <taxon>Legionella</taxon>
    </lineage>
</organism>
<reference evidence="2" key="1">
    <citation type="submission" date="2021-11" db="EMBL/GenBank/DDBJ databases">
        <title>Legionella maioricencis sp. nov., a new species isolated from hot water samples in Mallorca.</title>
        <authorList>
            <person name="Crespi S."/>
            <person name="Drasar V."/>
            <person name="Salva-Serra F."/>
            <person name="Jaen-Luchoro D."/>
            <person name="Pineiro-Iglesias B."/>
            <person name="Aliaga F."/>
            <person name="Fernandez-Juarez V."/>
            <person name="Coll G."/>
            <person name="Moore E.R.B."/>
            <person name="Bennasar-Figueras A."/>
        </authorList>
    </citation>
    <scope>NUCLEOTIDE SEQUENCE</scope>
    <source>
        <strain evidence="2">HCPI-6</strain>
    </source>
</reference>
<proteinExistence type="predicted"/>
<keyword evidence="1" id="KW-1133">Transmembrane helix</keyword>
<keyword evidence="1" id="KW-0472">Membrane</keyword>
<evidence type="ECO:0000256" key="1">
    <source>
        <dbReference type="SAM" id="Phobius"/>
    </source>
</evidence>
<comment type="caution">
    <text evidence="2">The sequence shown here is derived from an EMBL/GenBank/DDBJ whole genome shotgun (WGS) entry which is preliminary data.</text>
</comment>
<sequence length="132" mass="14927">MFFFSHETGDDLLFTVRYMPKILTTTIKYGFYGALLGLGASYVFAESLNRYAEQNHDGVDLTDSYVANDEAFMKFSRNKHFNKRTPPISEFLPVYGAIVGAGAGALFSLSKVANDFSKQLNEDREMRRLNMV</sequence>
<dbReference type="Proteomes" id="UP001139721">
    <property type="component" value="Unassembled WGS sequence"/>
</dbReference>
<evidence type="ECO:0000313" key="2">
    <source>
        <dbReference type="EMBL" id="MCL9684484.1"/>
    </source>
</evidence>
<evidence type="ECO:0008006" key="4">
    <source>
        <dbReference type="Google" id="ProtNLM"/>
    </source>
</evidence>
<evidence type="ECO:0000313" key="3">
    <source>
        <dbReference type="Proteomes" id="UP001139721"/>
    </source>
</evidence>